<dbReference type="Pfam" id="PF19066">
    <property type="entry name" value="P9_TM"/>
    <property type="match status" value="1"/>
</dbReference>
<name>A0A6C0ICI1_9ZZZZ</name>
<evidence type="ECO:0000259" key="1">
    <source>
        <dbReference type="Pfam" id="PF19066"/>
    </source>
</evidence>
<feature type="domain" description="Minor capsid protein P9 transmembrane helices" evidence="1">
    <location>
        <begin position="24"/>
        <end position="91"/>
    </location>
</feature>
<dbReference type="EMBL" id="MN740153">
    <property type="protein sequence ID" value="QHT90300.1"/>
    <property type="molecule type" value="Genomic_DNA"/>
</dbReference>
<accession>A0A6C0ICI1</accession>
<protein>
    <recommendedName>
        <fullName evidence="1">Minor capsid protein P9 transmembrane helices domain-containing protein</fullName>
    </recommendedName>
</protein>
<reference evidence="2" key="1">
    <citation type="journal article" date="2020" name="Nature">
        <title>Giant virus diversity and host interactions through global metagenomics.</title>
        <authorList>
            <person name="Schulz F."/>
            <person name="Roux S."/>
            <person name="Paez-Espino D."/>
            <person name="Jungbluth S."/>
            <person name="Walsh D.A."/>
            <person name="Denef V.J."/>
            <person name="McMahon K.D."/>
            <person name="Konstantinidis K.T."/>
            <person name="Eloe-Fadrosh E.A."/>
            <person name="Kyrpides N.C."/>
            <person name="Woyke T."/>
        </authorList>
    </citation>
    <scope>NUCLEOTIDE SEQUENCE</scope>
    <source>
        <strain evidence="2">GVMAG-M-3300023184-68</strain>
    </source>
</reference>
<organism evidence="2">
    <name type="scientific">viral metagenome</name>
    <dbReference type="NCBI Taxonomy" id="1070528"/>
    <lineage>
        <taxon>unclassified sequences</taxon>
        <taxon>metagenomes</taxon>
        <taxon>organismal metagenomes</taxon>
    </lineage>
</organism>
<dbReference type="InterPro" id="IPR043915">
    <property type="entry name" value="P9_TM"/>
</dbReference>
<sequence length="253" mass="28622">MDHQIIPPLVPLVDMNHTTVSTPFWSENPNILCNKACIMEFFPTENMTYNEKLNAISRSVILLTVVGLFLTTNRIRLFLIGLATLGIIFFLHQHHTNQESTQNVKEGLEILRPSPALDYLQKNNLNTESTVFQQPTVENPFGNVMMSDYDYNPNKLPAPPASNPMINDMITQNAKKLIQEANPGQPDIDKKLFHDLTEQLGFEQSMRQFNTNPSTTIPNDQGAFAEFCYGSMVSCKEGNLFACARNTSHYTNY</sequence>
<proteinExistence type="predicted"/>
<dbReference type="AlphaFoldDB" id="A0A6C0ICI1"/>
<evidence type="ECO:0000313" key="2">
    <source>
        <dbReference type="EMBL" id="QHT90300.1"/>
    </source>
</evidence>